<gene>
    <name evidence="8" type="ORF">SAMN05443248_2703</name>
</gene>
<evidence type="ECO:0000313" key="9">
    <source>
        <dbReference type="Proteomes" id="UP000189796"/>
    </source>
</evidence>
<dbReference type="Pfam" id="PF13505">
    <property type="entry name" value="OMP_b-brl"/>
    <property type="match status" value="1"/>
</dbReference>
<dbReference type="AlphaFoldDB" id="A0A1M5MS18"/>
<name>A0A1M5MS18_9BRAD</name>
<accession>A0A1M5MS18</accession>
<dbReference type="PANTHER" id="PTHR34001:SF3">
    <property type="entry name" value="BLL7405 PROTEIN"/>
    <property type="match status" value="1"/>
</dbReference>
<dbReference type="SUPFAM" id="SSF56925">
    <property type="entry name" value="OMPA-like"/>
    <property type="match status" value="1"/>
</dbReference>
<evidence type="ECO:0000256" key="6">
    <source>
        <dbReference type="SAM" id="SignalP"/>
    </source>
</evidence>
<dbReference type="Proteomes" id="UP000189796">
    <property type="component" value="Chromosome I"/>
</dbReference>
<evidence type="ECO:0000256" key="2">
    <source>
        <dbReference type="ARBA" id="ARBA00022729"/>
    </source>
</evidence>
<evidence type="ECO:0000259" key="7">
    <source>
        <dbReference type="Pfam" id="PF13505"/>
    </source>
</evidence>
<feature type="domain" description="Outer membrane protein beta-barrel" evidence="7">
    <location>
        <begin position="49"/>
        <end position="250"/>
    </location>
</feature>
<protein>
    <submittedName>
        <fullName evidence="8">Outer membrane immunogenic protein</fullName>
    </submittedName>
</protein>
<comment type="similarity">
    <text evidence="5">Belongs to the Omp25/RopB family.</text>
</comment>
<dbReference type="InterPro" id="IPR011250">
    <property type="entry name" value="OMP/PagP_B-barrel"/>
</dbReference>
<keyword evidence="2 6" id="KW-0732">Signal</keyword>
<evidence type="ECO:0000256" key="5">
    <source>
        <dbReference type="ARBA" id="ARBA00038306"/>
    </source>
</evidence>
<dbReference type="EMBL" id="LT670817">
    <property type="protein sequence ID" value="SHG80164.1"/>
    <property type="molecule type" value="Genomic_DNA"/>
</dbReference>
<dbReference type="OrthoDB" id="9815357at2"/>
<comment type="subcellular location">
    <subcellularLocation>
        <location evidence="1">Cell outer membrane</location>
    </subcellularLocation>
</comment>
<evidence type="ECO:0000256" key="1">
    <source>
        <dbReference type="ARBA" id="ARBA00004442"/>
    </source>
</evidence>
<dbReference type="GO" id="GO:0009279">
    <property type="term" value="C:cell outer membrane"/>
    <property type="evidence" value="ECO:0007669"/>
    <property type="project" value="UniProtKB-SubCell"/>
</dbReference>
<dbReference type="PANTHER" id="PTHR34001">
    <property type="entry name" value="BLL7405 PROTEIN"/>
    <property type="match status" value="1"/>
</dbReference>
<evidence type="ECO:0000256" key="4">
    <source>
        <dbReference type="ARBA" id="ARBA00023237"/>
    </source>
</evidence>
<feature type="signal peptide" evidence="6">
    <location>
        <begin position="1"/>
        <end position="22"/>
    </location>
</feature>
<organism evidence="8 9">
    <name type="scientific">Bradyrhizobium erythrophlei</name>
    <dbReference type="NCBI Taxonomy" id="1437360"/>
    <lineage>
        <taxon>Bacteria</taxon>
        <taxon>Pseudomonadati</taxon>
        <taxon>Pseudomonadota</taxon>
        <taxon>Alphaproteobacteria</taxon>
        <taxon>Hyphomicrobiales</taxon>
        <taxon>Nitrobacteraceae</taxon>
        <taxon>Bradyrhizobium</taxon>
    </lineage>
</organism>
<reference evidence="8 9" key="1">
    <citation type="submission" date="2016-11" db="EMBL/GenBank/DDBJ databases">
        <authorList>
            <person name="Jaros S."/>
            <person name="Januszkiewicz K."/>
            <person name="Wedrychowicz H."/>
        </authorList>
    </citation>
    <scope>NUCLEOTIDE SEQUENCE [LARGE SCALE GENOMIC DNA]</scope>
    <source>
        <strain evidence="8 9">GAS138</strain>
    </source>
</reference>
<sequence length="257" mass="26727">MKKLLFATAAAFAGIMAGPALAADMPLKAETPFAARFNWTSCYLGGHLGGGFAHMDITDPVQLVQDSFLGAGSTNGITTVSPGPSGVVIGGQIGCDYQFASSWVVGIEGAASGSTMKASRTVGLPLGNPDTALVRASTDFLPSVTARLGYAFDNVLVYARGGVALAGDRFNVTGSFAGAPFAFEGLDNRLGWTAGGGVDWAFSHHWSANIEYDYYQFGHGGVLMSDSINAFAGIVDVKQTVQVVKVGLNFHIWGSGW</sequence>
<proteinExistence type="inferred from homology"/>
<keyword evidence="4" id="KW-0998">Cell outer membrane</keyword>
<feature type="chain" id="PRO_5013336540" evidence="6">
    <location>
        <begin position="23"/>
        <end position="257"/>
    </location>
</feature>
<evidence type="ECO:0000256" key="3">
    <source>
        <dbReference type="ARBA" id="ARBA00023136"/>
    </source>
</evidence>
<dbReference type="InterPro" id="IPR051692">
    <property type="entry name" value="OMP-like"/>
</dbReference>
<dbReference type="RefSeq" id="WP_079601649.1">
    <property type="nucleotide sequence ID" value="NZ_LT670817.1"/>
</dbReference>
<keyword evidence="3" id="KW-0472">Membrane</keyword>
<evidence type="ECO:0000313" key="8">
    <source>
        <dbReference type="EMBL" id="SHG80164.1"/>
    </source>
</evidence>
<dbReference type="InterPro" id="IPR027385">
    <property type="entry name" value="Beta-barrel_OMP"/>
</dbReference>
<dbReference type="Gene3D" id="2.40.160.20">
    <property type="match status" value="1"/>
</dbReference>